<dbReference type="Proteomes" id="UP000250086">
    <property type="component" value="Unassembled WGS sequence"/>
</dbReference>
<name>A0A2X0V7U0_9GAMM</name>
<evidence type="ECO:0000313" key="1">
    <source>
        <dbReference type="EMBL" id="SPT68865.1"/>
    </source>
</evidence>
<dbReference type="AlphaFoldDB" id="A0A2X0V7U0"/>
<reference evidence="1 2" key="1">
    <citation type="submission" date="2018-06" db="EMBL/GenBank/DDBJ databases">
        <authorList>
            <consortium name="Pathogen Informatics"/>
            <person name="Doyle S."/>
        </authorList>
    </citation>
    <scope>NUCLEOTIDE SEQUENCE [LARGE SCALE GENOMIC DNA]</scope>
    <source>
        <strain evidence="1 2">NCTC13093</strain>
    </source>
</reference>
<proteinExistence type="predicted"/>
<sequence length="301" mass="35387">MTKLSLYFKKIIAQLLRNTEKKNKIKKQIGLINKKLGVTYNVFDGTELLEASIKSIKDNVDYINIIYQEISNFGQKITEKDLCEIQRLKNEGIVDEVICYQTDFSIKPQDNETNKRNIGVQHCKKNKCTHFLLMDTDEFYRGSEFLKAKEYIMLSNIDVSACSMYFYIKEPIYRSKYYQGSYFVPFICKLSPKTKIQLGVKAFCKVDPTRLPNKFSSCYVFAPEDITMHHFSLVREDLEKKFNNSTLNQDKKYKEYMLSTYDSVINYHYPSDLEIIEPDNKKIIEIIQVPNEFNIKIKQSN</sequence>
<gene>
    <name evidence="1" type="ORF">NCTC13093_00211</name>
</gene>
<dbReference type="RefSeq" id="WP_113743080.1">
    <property type="nucleotide sequence ID" value="NZ_UAPV01000001.1"/>
</dbReference>
<protein>
    <submittedName>
        <fullName evidence="1">Uncharacterized protein</fullName>
    </submittedName>
</protein>
<evidence type="ECO:0000313" key="2">
    <source>
        <dbReference type="Proteomes" id="UP000250086"/>
    </source>
</evidence>
<organism evidence="1 2">
    <name type="scientific">Anaerobiospirillum thomasii</name>
    <dbReference type="NCBI Taxonomy" id="179995"/>
    <lineage>
        <taxon>Bacteria</taxon>
        <taxon>Pseudomonadati</taxon>
        <taxon>Pseudomonadota</taxon>
        <taxon>Gammaproteobacteria</taxon>
        <taxon>Aeromonadales</taxon>
        <taxon>Succinivibrionaceae</taxon>
        <taxon>Anaerobiospirillum</taxon>
    </lineage>
</organism>
<keyword evidence="2" id="KW-1185">Reference proteome</keyword>
<dbReference type="EMBL" id="UAPV01000001">
    <property type="protein sequence ID" value="SPT68865.1"/>
    <property type="molecule type" value="Genomic_DNA"/>
</dbReference>
<accession>A0A2X0V7U0</accession>